<dbReference type="FunFam" id="2.30.38.10:FF:000003">
    <property type="entry name" value="Vibriobactin-specific 2,3-dihydroxybenzoate-AMP ligase"/>
    <property type="match status" value="1"/>
</dbReference>
<dbReference type="GO" id="GO:0008909">
    <property type="term" value="F:isochorismate synthase activity"/>
    <property type="evidence" value="ECO:0007669"/>
    <property type="project" value="InterPro"/>
</dbReference>
<dbReference type="Pfam" id="PF00425">
    <property type="entry name" value="Chorismate_bind"/>
    <property type="match status" value="1"/>
</dbReference>
<protein>
    <submittedName>
        <fullName evidence="6">AMP-dependent synthetase</fullName>
    </submittedName>
</protein>
<evidence type="ECO:0000256" key="1">
    <source>
        <dbReference type="ARBA" id="ARBA00004924"/>
    </source>
</evidence>
<dbReference type="InterPro" id="IPR020845">
    <property type="entry name" value="AMP-binding_CS"/>
</dbReference>
<dbReference type="InterPro" id="IPR025110">
    <property type="entry name" value="AMP-bd_C"/>
</dbReference>
<dbReference type="InterPro" id="IPR000873">
    <property type="entry name" value="AMP-dep_synth/lig_dom"/>
</dbReference>
<comment type="pathway">
    <text evidence="1">Siderophore biosynthesis.</text>
</comment>
<dbReference type="Proteomes" id="UP000019918">
    <property type="component" value="Unassembled WGS sequence"/>
</dbReference>
<feature type="domain" description="Chorismate-utilising enzyme C-terminal" evidence="3">
    <location>
        <begin position="713"/>
        <end position="967"/>
    </location>
</feature>
<evidence type="ECO:0000259" key="3">
    <source>
        <dbReference type="Pfam" id="PF00425"/>
    </source>
</evidence>
<dbReference type="InterPro" id="IPR050237">
    <property type="entry name" value="ATP-dep_AMP-bd_enzyme"/>
</dbReference>
<feature type="domain" description="AMP-dependent synthetase/ligase" evidence="4">
    <location>
        <begin position="32"/>
        <end position="395"/>
    </location>
</feature>
<dbReference type="PROSITE" id="PS00455">
    <property type="entry name" value="AMP_BINDING"/>
    <property type="match status" value="1"/>
</dbReference>
<dbReference type="Pfam" id="PF00501">
    <property type="entry name" value="AMP-binding"/>
    <property type="match status" value="1"/>
</dbReference>
<reference evidence="6 7" key="1">
    <citation type="submission" date="2014-02" db="EMBL/GenBank/DDBJ databases">
        <title>Draft genome of Erwinia mallotivora strain BT-MARDI, a papaya dieback pathogen.</title>
        <authorList>
            <person name="Redzuan R."/>
            <person name="Abu Bakar N."/>
            <person name="Badrun R."/>
            <person name="Mohd Raih M.F."/>
            <person name="Rozano L."/>
            <person name="Mat Amin N."/>
        </authorList>
    </citation>
    <scope>NUCLEOTIDE SEQUENCE [LARGE SCALE GENOMIC DNA]</scope>
    <source>
        <strain evidence="6 7">BT-MARDI</strain>
    </source>
</reference>
<evidence type="ECO:0000313" key="6">
    <source>
        <dbReference type="EMBL" id="EXU76331.1"/>
    </source>
</evidence>
<gene>
    <name evidence="6" type="ORF">BG55_06145</name>
</gene>
<sequence length="982" mass="106531">MHFQVRNRVMSDIAVSSLPQTTQAVPLGRCLARWAQQYGSRTALVDEHQQRLSYQQLHQRSEAIAAGLYAAGLRAGDPAMVQMPNTPGFFLVFFALLRLGAIPVMAMPNQREQDIAALSALASPVALFIPDGEEWLEIATRMRQQHPSLRLIVTDGAGSDTEPSVLSLAELDGTACPWPQPAPEDTALLLLSGGTTGTPKLIPRTHGDYFYNFTASARVCGFDSSTVFLAVLPAAHNFTLASPGVLGAWQCGATVVTTTSASCDEAMPLIAQQRVTHVALVPPLAKLWVEGREWEDSDLSSLRVVQVGGARLEAGLAQQLITVLGCQLQQVFGMAEGLLCYTRLDDTPDAIIHTQGRPLSPQDEIRIVDEDGREVAEGKTGQLLTRGPYTIRGYFRAPEHNATAFTADGFYCSGDLVRRDPQGNLIVEGRIKEQINRAGEKISAAEVEEAISALHGVHAAVAVGVPDSLTGERICVFINSGEQHLDPAQIKAELRQRGISHYKIPDQIERIAEWPLTAARKIDKRRLVALAVQRAATPAHLQHYQSTLLALSEPPFQMAVKLAGHLRQQNHTFTLYERHGEWALGIGAVMDITVGANGAVQRSDGGHWQAASVATGIEQALATVPYSGWRAYGRADFELSYLTCGVAPRQPSATVMRLTLPRYEIRLRPGTADLRALNDEDSAWLAALLAEARQQPLPACSIPLSVDVRAEGQQMYQQQVASALGDMQQGLYQKVILSRCAELKMPLDMVASYYAGRQFNTPARSFLLQQPGEQAYGFSPEIVVAVDASRRVTTQPLAGTRALTADAAANAALRQQLLCDNKEIAEHAVSVRLATEEMEQVCRAGSVTVNGFMQVLERGSVQHLASQVSGVLADDASPWQAFTTLFPAVTASGIPKQAALESIRRYEQEKRGLYSGCVLIADCDGSLDAALVLRSAYGDGDRYWLRAGAGLVAQSTPEREWEETSEKLSSVAPWLFAAEITV</sequence>
<dbReference type="GO" id="GO:0016877">
    <property type="term" value="F:ligase activity, forming carbon-sulfur bonds"/>
    <property type="evidence" value="ECO:0007669"/>
    <property type="project" value="UniProtKB-ARBA"/>
</dbReference>
<dbReference type="NCBIfam" id="TIGR03494">
    <property type="entry name" value="salicyl_syn"/>
    <property type="match status" value="1"/>
</dbReference>
<dbReference type="SUPFAM" id="SSF56801">
    <property type="entry name" value="Acetyl-CoA synthetase-like"/>
    <property type="match status" value="1"/>
</dbReference>
<dbReference type="STRING" id="69222.BG55_06145"/>
<dbReference type="PANTHER" id="PTHR43767">
    <property type="entry name" value="LONG-CHAIN-FATTY-ACID--COA LIGASE"/>
    <property type="match status" value="1"/>
</dbReference>
<evidence type="ECO:0000256" key="2">
    <source>
        <dbReference type="ARBA" id="ARBA00022598"/>
    </source>
</evidence>
<keyword evidence="2" id="KW-0436">Ligase</keyword>
<dbReference type="Gene3D" id="3.30.300.30">
    <property type="match status" value="1"/>
</dbReference>
<proteinExistence type="predicted"/>
<dbReference type="AlphaFoldDB" id="A0A014M3B5"/>
<organism evidence="6 7">
    <name type="scientific">Erwinia mallotivora</name>
    <dbReference type="NCBI Taxonomy" id="69222"/>
    <lineage>
        <taxon>Bacteria</taxon>
        <taxon>Pseudomonadati</taxon>
        <taxon>Pseudomonadota</taxon>
        <taxon>Gammaproteobacteria</taxon>
        <taxon>Enterobacterales</taxon>
        <taxon>Erwiniaceae</taxon>
        <taxon>Erwinia</taxon>
    </lineage>
</organism>
<evidence type="ECO:0000313" key="7">
    <source>
        <dbReference type="Proteomes" id="UP000019918"/>
    </source>
</evidence>
<dbReference type="GO" id="GO:0016833">
    <property type="term" value="F:oxo-acid-lyase activity"/>
    <property type="evidence" value="ECO:0007669"/>
    <property type="project" value="InterPro"/>
</dbReference>
<dbReference type="PANTHER" id="PTHR43767:SF10">
    <property type="entry name" value="SURFACTIN SYNTHASE SUBUNIT 1"/>
    <property type="match status" value="1"/>
</dbReference>
<keyword evidence="7" id="KW-1185">Reference proteome</keyword>
<dbReference type="InterPro" id="IPR005801">
    <property type="entry name" value="ADC_synthase"/>
</dbReference>
<dbReference type="InterPro" id="IPR019999">
    <property type="entry name" value="Anth_synth_I-like"/>
</dbReference>
<dbReference type="EMBL" id="JFHN01000030">
    <property type="protein sequence ID" value="EXU76331.1"/>
    <property type="molecule type" value="Genomic_DNA"/>
</dbReference>
<name>A0A014M3B5_9GAMM</name>
<dbReference type="FunFam" id="3.40.50.980:FF:000003">
    <property type="entry name" value="Vibriobactin-specific 2,3-dihydroxybenzoate-AMP ligase"/>
    <property type="match status" value="1"/>
</dbReference>
<dbReference type="SUPFAM" id="SSF56322">
    <property type="entry name" value="ADC synthase"/>
    <property type="match status" value="1"/>
</dbReference>
<evidence type="ECO:0000259" key="5">
    <source>
        <dbReference type="Pfam" id="PF13193"/>
    </source>
</evidence>
<dbReference type="Gene3D" id="3.40.50.980">
    <property type="match status" value="2"/>
</dbReference>
<dbReference type="Gene3D" id="2.30.38.10">
    <property type="entry name" value="Luciferase, Domain 3"/>
    <property type="match status" value="1"/>
</dbReference>
<dbReference type="Gene3D" id="3.60.120.10">
    <property type="entry name" value="Anthranilate synthase"/>
    <property type="match status" value="1"/>
</dbReference>
<accession>A0A014M3B5</accession>
<dbReference type="Pfam" id="PF13193">
    <property type="entry name" value="AMP-binding_C"/>
    <property type="match status" value="1"/>
</dbReference>
<dbReference type="InterPro" id="IPR019996">
    <property type="entry name" value="Salicylate_synthase"/>
</dbReference>
<dbReference type="InterPro" id="IPR045851">
    <property type="entry name" value="AMP-bd_C_sf"/>
</dbReference>
<dbReference type="InterPro" id="IPR015890">
    <property type="entry name" value="Chorismate_C"/>
</dbReference>
<comment type="caution">
    <text evidence="6">The sequence shown here is derived from an EMBL/GenBank/DDBJ whole genome shotgun (WGS) entry which is preliminary data.</text>
</comment>
<dbReference type="PRINTS" id="PR00095">
    <property type="entry name" value="ANTSNTHASEI"/>
</dbReference>
<dbReference type="PATRIC" id="fig|69222.5.peg.1270"/>
<evidence type="ECO:0000259" key="4">
    <source>
        <dbReference type="Pfam" id="PF00501"/>
    </source>
</evidence>
<feature type="domain" description="AMP-binding enzyme C-terminal" evidence="5">
    <location>
        <begin position="446"/>
        <end position="521"/>
    </location>
</feature>